<feature type="transmembrane region" description="Helical" evidence="7">
    <location>
        <begin position="281"/>
        <end position="300"/>
    </location>
</feature>
<evidence type="ECO:0000256" key="3">
    <source>
        <dbReference type="ARBA" id="ARBA00022475"/>
    </source>
</evidence>
<sequence length="315" mass="36477">MVFPAKKILRYVFALFFIITLNFFLPRAMPGDPVINLLGEDFIAGKEAVEKIREELGLNRPILVQYANYWKNLFQFDLGYSYHFRARVSSLIISRLKWTFILVAPSLILGTIIGALAGSLAGWKRKSKGNTFSFFFFLFIYCSPPFFISLLFLYFFGFRLGLFPLKGFYTTGNWIDILKHLFLPVLIMTLFSASRNYMVMRGSVLQEKEKLYVWYARAKGHLEDSILFQHVFKNASLPVITLFALDFGFLFAGALFIEIVFSLNGMGTLIYQSILSRDYPVLQGTFLIISFMVIIANYLTDWIYNWIDPRVRANR</sequence>
<evidence type="ECO:0000256" key="1">
    <source>
        <dbReference type="ARBA" id="ARBA00004651"/>
    </source>
</evidence>
<feature type="transmembrane region" description="Helical" evidence="7">
    <location>
        <begin position="177"/>
        <end position="198"/>
    </location>
</feature>
<evidence type="ECO:0000256" key="4">
    <source>
        <dbReference type="ARBA" id="ARBA00022692"/>
    </source>
</evidence>
<dbReference type="AlphaFoldDB" id="A0A1V5SI67"/>
<dbReference type="Gene3D" id="1.10.3720.10">
    <property type="entry name" value="MetI-like"/>
    <property type="match status" value="1"/>
</dbReference>
<dbReference type="InterPro" id="IPR000515">
    <property type="entry name" value="MetI-like"/>
</dbReference>
<proteinExistence type="inferred from homology"/>
<dbReference type="InterPro" id="IPR045621">
    <property type="entry name" value="BPD_transp_1_N"/>
</dbReference>
<evidence type="ECO:0000259" key="8">
    <source>
        <dbReference type="PROSITE" id="PS50928"/>
    </source>
</evidence>
<comment type="caution">
    <text evidence="9">The sequence shown here is derived from an EMBL/GenBank/DDBJ whole genome shotgun (WGS) entry which is preliminary data.</text>
</comment>
<dbReference type="PANTHER" id="PTHR43376:SF1">
    <property type="entry name" value="OLIGOPEPTIDE TRANSPORT SYSTEM PERMEASE PROTEIN"/>
    <property type="match status" value="1"/>
</dbReference>
<feature type="transmembrane region" description="Helical" evidence="7">
    <location>
        <begin position="134"/>
        <end position="157"/>
    </location>
</feature>
<organism evidence="9">
    <name type="scientific">Candidatus Atribacter allofermentans</name>
    <dbReference type="NCBI Taxonomy" id="1852833"/>
    <lineage>
        <taxon>Bacteria</taxon>
        <taxon>Pseudomonadati</taxon>
        <taxon>Atribacterota</taxon>
        <taxon>Atribacteria</taxon>
        <taxon>Atribacterales</taxon>
        <taxon>Atribacteraceae</taxon>
        <taxon>Atribacter</taxon>
    </lineage>
</organism>
<evidence type="ECO:0000256" key="5">
    <source>
        <dbReference type="ARBA" id="ARBA00022989"/>
    </source>
</evidence>
<feature type="transmembrane region" description="Helical" evidence="7">
    <location>
        <begin position="239"/>
        <end position="261"/>
    </location>
</feature>
<accession>A0A1V5SI67</accession>
<keyword evidence="5 7" id="KW-1133">Transmembrane helix</keyword>
<evidence type="ECO:0000256" key="2">
    <source>
        <dbReference type="ARBA" id="ARBA00022448"/>
    </source>
</evidence>
<dbReference type="GO" id="GO:0055085">
    <property type="term" value="P:transmembrane transport"/>
    <property type="evidence" value="ECO:0007669"/>
    <property type="project" value="InterPro"/>
</dbReference>
<dbReference type="Pfam" id="PF19300">
    <property type="entry name" value="BPD_transp_1_N"/>
    <property type="match status" value="1"/>
</dbReference>
<keyword evidence="3" id="KW-1003">Cell membrane</keyword>
<protein>
    <submittedName>
        <fullName evidence="9">Dipeptide transport system permease protein DppB</fullName>
    </submittedName>
</protein>
<name>A0A1V5SI67_9BACT</name>
<dbReference type="SUPFAM" id="SSF161098">
    <property type="entry name" value="MetI-like"/>
    <property type="match status" value="1"/>
</dbReference>
<dbReference type="GO" id="GO:0005886">
    <property type="term" value="C:plasma membrane"/>
    <property type="evidence" value="ECO:0007669"/>
    <property type="project" value="UniProtKB-SubCell"/>
</dbReference>
<dbReference type="Proteomes" id="UP000485569">
    <property type="component" value="Unassembled WGS sequence"/>
</dbReference>
<keyword evidence="2 7" id="KW-0813">Transport</keyword>
<dbReference type="PANTHER" id="PTHR43376">
    <property type="entry name" value="OLIGOPEPTIDE TRANSPORT SYSTEM PERMEASE PROTEIN"/>
    <property type="match status" value="1"/>
</dbReference>
<keyword evidence="4 7" id="KW-0812">Transmembrane</keyword>
<dbReference type="PROSITE" id="PS50928">
    <property type="entry name" value="ABC_TM1"/>
    <property type="match status" value="1"/>
</dbReference>
<feature type="transmembrane region" description="Helical" evidence="7">
    <location>
        <begin position="12"/>
        <end position="29"/>
    </location>
</feature>
<comment type="subcellular location">
    <subcellularLocation>
        <location evidence="1 7">Cell membrane</location>
        <topology evidence="1 7">Multi-pass membrane protein</topology>
    </subcellularLocation>
</comment>
<reference evidence="9" key="1">
    <citation type="submission" date="2017-02" db="EMBL/GenBank/DDBJ databases">
        <title>Delving into the versatile metabolic prowess of the omnipresent phylum Bacteroidetes.</title>
        <authorList>
            <person name="Nobu M.K."/>
            <person name="Mei R."/>
            <person name="Narihiro T."/>
            <person name="Kuroda K."/>
            <person name="Liu W.-T."/>
        </authorList>
    </citation>
    <scope>NUCLEOTIDE SEQUENCE</scope>
    <source>
        <strain evidence="9">ADurb.Bin276</strain>
    </source>
</reference>
<dbReference type="EMBL" id="MWBQ01000222">
    <property type="protein sequence ID" value="OQA54226.1"/>
    <property type="molecule type" value="Genomic_DNA"/>
</dbReference>
<evidence type="ECO:0000256" key="7">
    <source>
        <dbReference type="RuleBase" id="RU363032"/>
    </source>
</evidence>
<dbReference type="InterPro" id="IPR035906">
    <property type="entry name" value="MetI-like_sf"/>
</dbReference>
<evidence type="ECO:0000256" key="6">
    <source>
        <dbReference type="ARBA" id="ARBA00023136"/>
    </source>
</evidence>
<comment type="similarity">
    <text evidence="7">Belongs to the binding-protein-dependent transport system permease family.</text>
</comment>
<feature type="domain" description="ABC transmembrane type-1" evidence="8">
    <location>
        <begin position="96"/>
        <end position="300"/>
    </location>
</feature>
<evidence type="ECO:0000313" key="9">
    <source>
        <dbReference type="EMBL" id="OQA54226.1"/>
    </source>
</evidence>
<gene>
    <name evidence="9" type="primary">dppB_4</name>
    <name evidence="9" type="ORF">BWY41_02198</name>
</gene>
<dbReference type="Pfam" id="PF00528">
    <property type="entry name" value="BPD_transp_1"/>
    <property type="match status" value="1"/>
</dbReference>
<feature type="transmembrane region" description="Helical" evidence="7">
    <location>
        <begin position="98"/>
        <end position="122"/>
    </location>
</feature>
<keyword evidence="6 7" id="KW-0472">Membrane</keyword>